<proteinExistence type="inferred from homology"/>
<sequence>MVCRLRKTIYGLKQLPHEWFKIINQFLITLGFTNSTADGNVYYLPNGSDFAVLTLYVKDTLIAASSLMLLHSIKTQLHARFLLFDLGKVHHLLSLQVTRDIDRGWLRVTEALHIKQKLAEFEFLDSKPVSTPLAPGTHLITKDCPSTPIDKLLYVDFPYATIVGSLNWASLCTRSDISFSISVLAQYMHNLGQVHIRACGFRNYAGLPLRGQRTHTNAKTCRKVRNVSSNQRS</sequence>
<reference evidence="5 7" key="2">
    <citation type="journal article" date="2018" name="Plant J.">
        <title>The Physcomitrella patens chromosome-scale assembly reveals moss genome structure and evolution.</title>
        <authorList>
            <person name="Lang D."/>
            <person name="Ullrich K.K."/>
            <person name="Murat F."/>
            <person name="Fuchs J."/>
            <person name="Jenkins J."/>
            <person name="Haas F.B."/>
            <person name="Piednoel M."/>
            <person name="Gundlach H."/>
            <person name="Van Bel M."/>
            <person name="Meyberg R."/>
            <person name="Vives C."/>
            <person name="Morata J."/>
            <person name="Symeonidi A."/>
            <person name="Hiss M."/>
            <person name="Muchero W."/>
            <person name="Kamisugi Y."/>
            <person name="Saleh O."/>
            <person name="Blanc G."/>
            <person name="Decker E.L."/>
            <person name="van Gessel N."/>
            <person name="Grimwood J."/>
            <person name="Hayes R.D."/>
            <person name="Graham S.W."/>
            <person name="Gunter L.E."/>
            <person name="McDaniel S.F."/>
            <person name="Hoernstein S.N.W."/>
            <person name="Larsson A."/>
            <person name="Li F.W."/>
            <person name="Perroud P.F."/>
            <person name="Phillips J."/>
            <person name="Ranjan P."/>
            <person name="Rokshar D.S."/>
            <person name="Rothfels C.J."/>
            <person name="Schneider L."/>
            <person name="Shu S."/>
            <person name="Stevenson D.W."/>
            <person name="Thummler F."/>
            <person name="Tillich M."/>
            <person name="Villarreal Aguilar J.C."/>
            <person name="Widiez T."/>
            <person name="Wong G.K."/>
            <person name="Wymore A."/>
            <person name="Zhang Y."/>
            <person name="Zimmer A.D."/>
            <person name="Quatrano R.S."/>
            <person name="Mayer K.F.X."/>
            <person name="Goodstein D."/>
            <person name="Casacuberta J.M."/>
            <person name="Vandepoele K."/>
            <person name="Reski R."/>
            <person name="Cuming A.C."/>
            <person name="Tuskan G.A."/>
            <person name="Maumus F."/>
            <person name="Salse J."/>
            <person name="Schmutz J."/>
            <person name="Rensing S.A."/>
        </authorList>
    </citation>
    <scope>NUCLEOTIDE SEQUENCE [LARGE SCALE GENOMIC DNA]</scope>
    <source>
        <strain evidence="6 7">cv. Gransden 2004</strain>
    </source>
</reference>
<reference evidence="6" key="3">
    <citation type="submission" date="2020-12" db="UniProtKB">
        <authorList>
            <consortium name="EnsemblPlants"/>
        </authorList>
    </citation>
    <scope>IDENTIFICATION</scope>
</reference>
<comment type="similarity">
    <text evidence="1">Belongs to the universal ribosomal protein uS13 family.</text>
</comment>
<keyword evidence="2" id="KW-0689">Ribosomal protein</keyword>
<evidence type="ECO:0000313" key="6">
    <source>
        <dbReference type="EnsemblPlants" id="PAC:32952104.CDS.1"/>
    </source>
</evidence>
<dbReference type="InterPro" id="IPR027437">
    <property type="entry name" value="Rbsml_uS13_C"/>
</dbReference>
<dbReference type="Gene3D" id="4.10.910.10">
    <property type="entry name" value="30s ribosomal protein s13, domain 2"/>
    <property type="match status" value="1"/>
</dbReference>
<dbReference type="PaxDb" id="3218-PP1S54_283V6.1"/>
<organism evidence="5">
    <name type="scientific">Physcomitrium patens</name>
    <name type="common">Spreading-leaved earth moss</name>
    <name type="synonym">Physcomitrella patens</name>
    <dbReference type="NCBI Taxonomy" id="3218"/>
    <lineage>
        <taxon>Eukaryota</taxon>
        <taxon>Viridiplantae</taxon>
        <taxon>Streptophyta</taxon>
        <taxon>Embryophyta</taxon>
        <taxon>Bryophyta</taxon>
        <taxon>Bryophytina</taxon>
        <taxon>Bryopsida</taxon>
        <taxon>Funariidae</taxon>
        <taxon>Funariales</taxon>
        <taxon>Funariaceae</taxon>
        <taxon>Physcomitrium</taxon>
    </lineage>
</organism>
<dbReference type="Pfam" id="PF07727">
    <property type="entry name" value="RVT_2"/>
    <property type="match status" value="1"/>
</dbReference>
<protein>
    <recommendedName>
        <fullName evidence="4">Reverse transcriptase Ty1/copia-type domain-containing protein</fullName>
    </recommendedName>
</protein>
<dbReference type="OMA" id="FEMIDIG"/>
<dbReference type="PROSITE" id="PS50159">
    <property type="entry name" value="RIBOSOMAL_S13_2"/>
    <property type="match status" value="1"/>
</dbReference>
<dbReference type="InParanoid" id="A0A2K1IAJ1"/>
<dbReference type="SUPFAM" id="SSF46946">
    <property type="entry name" value="S13-like H2TH domain"/>
    <property type="match status" value="1"/>
</dbReference>
<dbReference type="STRING" id="3218.A0A2K1IAJ1"/>
<evidence type="ECO:0000259" key="4">
    <source>
        <dbReference type="Pfam" id="PF07727"/>
    </source>
</evidence>
<gene>
    <name evidence="5" type="ORF">PHYPA_030869</name>
</gene>
<dbReference type="GO" id="GO:0003676">
    <property type="term" value="F:nucleic acid binding"/>
    <property type="evidence" value="ECO:0007669"/>
    <property type="project" value="InterPro"/>
</dbReference>
<evidence type="ECO:0000313" key="7">
    <source>
        <dbReference type="Proteomes" id="UP000006727"/>
    </source>
</evidence>
<evidence type="ECO:0000256" key="3">
    <source>
        <dbReference type="ARBA" id="ARBA00023274"/>
    </source>
</evidence>
<reference evidence="5 7" key="1">
    <citation type="journal article" date="2008" name="Science">
        <title>The Physcomitrella genome reveals evolutionary insights into the conquest of land by plants.</title>
        <authorList>
            <person name="Rensing S."/>
            <person name="Lang D."/>
            <person name="Zimmer A."/>
            <person name="Terry A."/>
            <person name="Salamov A."/>
            <person name="Shapiro H."/>
            <person name="Nishiyama T."/>
            <person name="Perroud P.-F."/>
            <person name="Lindquist E."/>
            <person name="Kamisugi Y."/>
            <person name="Tanahashi T."/>
            <person name="Sakakibara K."/>
            <person name="Fujita T."/>
            <person name="Oishi K."/>
            <person name="Shin-I T."/>
            <person name="Kuroki Y."/>
            <person name="Toyoda A."/>
            <person name="Suzuki Y."/>
            <person name="Hashimoto A."/>
            <person name="Yamaguchi K."/>
            <person name="Sugano A."/>
            <person name="Kohara Y."/>
            <person name="Fujiyama A."/>
            <person name="Anterola A."/>
            <person name="Aoki S."/>
            <person name="Ashton N."/>
            <person name="Barbazuk W.B."/>
            <person name="Barker E."/>
            <person name="Bennetzen J."/>
            <person name="Bezanilla M."/>
            <person name="Blankenship R."/>
            <person name="Cho S.H."/>
            <person name="Dutcher S."/>
            <person name="Estelle M."/>
            <person name="Fawcett J.A."/>
            <person name="Gundlach H."/>
            <person name="Hanada K."/>
            <person name="Heyl A."/>
            <person name="Hicks K.A."/>
            <person name="Hugh J."/>
            <person name="Lohr M."/>
            <person name="Mayer K."/>
            <person name="Melkozernov A."/>
            <person name="Murata T."/>
            <person name="Nelson D."/>
            <person name="Pils B."/>
            <person name="Prigge M."/>
            <person name="Reiss B."/>
            <person name="Renner T."/>
            <person name="Rombauts S."/>
            <person name="Rushton P."/>
            <person name="Sanderfoot A."/>
            <person name="Schween G."/>
            <person name="Shiu S.-H."/>
            <person name="Stueber K."/>
            <person name="Theodoulou F.L."/>
            <person name="Tu H."/>
            <person name="Van de Peer Y."/>
            <person name="Verrier P.J."/>
            <person name="Waters E."/>
            <person name="Wood A."/>
            <person name="Yang L."/>
            <person name="Cove D."/>
            <person name="Cuming A."/>
            <person name="Hasebe M."/>
            <person name="Lucas S."/>
            <person name="Mishler D.B."/>
            <person name="Reski R."/>
            <person name="Grigoriev I."/>
            <person name="Quatrano R.S."/>
            <person name="Boore J.L."/>
        </authorList>
    </citation>
    <scope>NUCLEOTIDE SEQUENCE [LARGE SCALE GENOMIC DNA]</scope>
    <source>
        <strain evidence="6 7">cv. Gransden 2004</strain>
    </source>
</reference>
<feature type="domain" description="Reverse transcriptase Ty1/copia-type" evidence="4">
    <location>
        <begin position="2"/>
        <end position="134"/>
    </location>
</feature>
<evidence type="ECO:0000256" key="1">
    <source>
        <dbReference type="ARBA" id="ARBA00008080"/>
    </source>
</evidence>
<dbReference type="AlphaFoldDB" id="A0A2K1IAJ1"/>
<evidence type="ECO:0000256" key="2">
    <source>
        <dbReference type="ARBA" id="ARBA00022980"/>
    </source>
</evidence>
<accession>A0A2K1IAJ1</accession>
<dbReference type="Gramene" id="Pp3c27_3490V3.1">
    <property type="protein sequence ID" value="PAC:32952104.CDS.1"/>
    <property type="gene ID" value="Pp3c27_3490"/>
</dbReference>
<dbReference type="Proteomes" id="UP000006727">
    <property type="component" value="Chromosome 27"/>
</dbReference>
<dbReference type="InterPro" id="IPR010979">
    <property type="entry name" value="Ribosomal_uS13-like_H2TH"/>
</dbReference>
<dbReference type="EnsemblPlants" id="Pp3c27_3490V3.1">
    <property type="protein sequence ID" value="PAC:32952104.CDS.1"/>
    <property type="gene ID" value="Pp3c27_3490"/>
</dbReference>
<keyword evidence="3" id="KW-0687">Ribonucleoprotein</keyword>
<dbReference type="GO" id="GO:0005840">
    <property type="term" value="C:ribosome"/>
    <property type="evidence" value="ECO:0007669"/>
    <property type="project" value="UniProtKB-KW"/>
</dbReference>
<dbReference type="InterPro" id="IPR013103">
    <property type="entry name" value="RVT_2"/>
</dbReference>
<dbReference type="GO" id="GO:1990904">
    <property type="term" value="C:ribonucleoprotein complex"/>
    <property type="evidence" value="ECO:0007669"/>
    <property type="project" value="UniProtKB-KW"/>
</dbReference>
<keyword evidence="7" id="KW-1185">Reference proteome</keyword>
<evidence type="ECO:0000313" key="5">
    <source>
        <dbReference type="EMBL" id="PNR26295.1"/>
    </source>
</evidence>
<dbReference type="EMBL" id="ABEU02000027">
    <property type="protein sequence ID" value="PNR26295.1"/>
    <property type="molecule type" value="Genomic_DNA"/>
</dbReference>
<name>A0A2K1IAJ1_PHYPA</name>